<gene>
    <name evidence="3" type="ORF">DFR34_10697</name>
</gene>
<organism evidence="3 4">
    <name type="scientific">Rivihabitans pingtungensis</name>
    <dbReference type="NCBI Taxonomy" id="1054498"/>
    <lineage>
        <taxon>Bacteria</taxon>
        <taxon>Pseudomonadati</taxon>
        <taxon>Pseudomonadota</taxon>
        <taxon>Betaproteobacteria</taxon>
        <taxon>Neisseriales</taxon>
        <taxon>Aquaspirillaceae</taxon>
        <taxon>Rivihabitans</taxon>
    </lineage>
</organism>
<reference evidence="3 4" key="1">
    <citation type="submission" date="2018-05" db="EMBL/GenBank/DDBJ databases">
        <title>Genomic Encyclopedia of Type Strains, Phase IV (KMG-IV): sequencing the most valuable type-strain genomes for metagenomic binning, comparative biology and taxonomic classification.</title>
        <authorList>
            <person name="Goeker M."/>
        </authorList>
    </citation>
    <scope>NUCLEOTIDE SEQUENCE [LARGE SCALE GENOMIC DNA]</scope>
    <source>
        <strain evidence="3 4">DSM 29661</strain>
    </source>
</reference>
<keyword evidence="1" id="KW-0472">Membrane</keyword>
<dbReference type="GO" id="GO:0008915">
    <property type="term" value="F:lipid-A-disaccharide synthase activity"/>
    <property type="evidence" value="ECO:0007669"/>
    <property type="project" value="InterPro"/>
</dbReference>
<feature type="domain" description="Lipid A biosynthesis N-terminal" evidence="2">
    <location>
        <begin position="14"/>
        <end position="85"/>
    </location>
</feature>
<accession>A0A318KNT7</accession>
<dbReference type="Proteomes" id="UP000247555">
    <property type="component" value="Unassembled WGS sequence"/>
</dbReference>
<evidence type="ECO:0000313" key="4">
    <source>
        <dbReference type="Proteomes" id="UP000247555"/>
    </source>
</evidence>
<feature type="transmembrane region" description="Helical" evidence="1">
    <location>
        <begin position="9"/>
        <end position="31"/>
    </location>
</feature>
<name>A0A318KNT7_9NEIS</name>
<keyword evidence="1" id="KW-1133">Transmembrane helix</keyword>
<evidence type="ECO:0000313" key="3">
    <source>
        <dbReference type="EMBL" id="PXX79461.1"/>
    </source>
</evidence>
<comment type="caution">
    <text evidence="3">The sequence shown here is derived from an EMBL/GenBank/DDBJ whole genome shotgun (WGS) entry which is preliminary data.</text>
</comment>
<keyword evidence="4" id="KW-1185">Reference proteome</keyword>
<sequence length="92" mass="10310">MLPNTPLETLWLAIGLLGQALFAGRFIWQWWVSERLGRSVVPVAFWHLSLVGGAILTVYAVYRQDVVFALGQGCGLAVYVRNLQLIRRQGVL</sequence>
<dbReference type="EMBL" id="QJKI01000006">
    <property type="protein sequence ID" value="PXX79461.1"/>
    <property type="molecule type" value="Genomic_DNA"/>
</dbReference>
<evidence type="ECO:0000259" key="2">
    <source>
        <dbReference type="SMART" id="SM01259"/>
    </source>
</evidence>
<dbReference type="GO" id="GO:0016020">
    <property type="term" value="C:membrane"/>
    <property type="evidence" value="ECO:0007669"/>
    <property type="project" value="GOC"/>
</dbReference>
<dbReference type="GO" id="GO:0009245">
    <property type="term" value="P:lipid A biosynthetic process"/>
    <property type="evidence" value="ECO:0007669"/>
    <property type="project" value="InterPro"/>
</dbReference>
<dbReference type="InterPro" id="IPR011499">
    <property type="entry name" value="Lipid_A_biosynth_N"/>
</dbReference>
<keyword evidence="1" id="KW-0812">Transmembrane</keyword>
<proteinExistence type="predicted"/>
<feature type="transmembrane region" description="Helical" evidence="1">
    <location>
        <begin position="43"/>
        <end position="62"/>
    </location>
</feature>
<dbReference type="AlphaFoldDB" id="A0A318KNT7"/>
<dbReference type="SMART" id="SM01259">
    <property type="entry name" value="LAB_N"/>
    <property type="match status" value="1"/>
</dbReference>
<dbReference type="RefSeq" id="WP_110390374.1">
    <property type="nucleotide sequence ID" value="NZ_JAKLKZ010000009.1"/>
</dbReference>
<dbReference type="OrthoDB" id="9793186at2"/>
<protein>
    <submittedName>
        <fullName evidence="3">Lipid-A-disaccharide synthase-like uncharacterized protein</fullName>
    </submittedName>
</protein>
<evidence type="ECO:0000256" key="1">
    <source>
        <dbReference type="SAM" id="Phobius"/>
    </source>
</evidence>
<dbReference type="Pfam" id="PF07578">
    <property type="entry name" value="LAB_N"/>
    <property type="match status" value="1"/>
</dbReference>